<gene>
    <name evidence="1" type="ORF">SAMN05421760_107106</name>
</gene>
<protein>
    <submittedName>
        <fullName evidence="1">Uncharacterized protein</fullName>
    </submittedName>
</protein>
<reference evidence="2" key="1">
    <citation type="submission" date="2017-01" db="EMBL/GenBank/DDBJ databases">
        <authorList>
            <person name="Varghese N."/>
            <person name="Submissions S."/>
        </authorList>
    </citation>
    <scope>NUCLEOTIDE SEQUENCE [LARGE SCALE GENOMIC DNA]</scope>
    <source>
        <strain evidence="2">DSM 22306</strain>
    </source>
</reference>
<evidence type="ECO:0000313" key="2">
    <source>
        <dbReference type="Proteomes" id="UP000185999"/>
    </source>
</evidence>
<evidence type="ECO:0000313" key="1">
    <source>
        <dbReference type="EMBL" id="SIS90977.1"/>
    </source>
</evidence>
<proteinExistence type="predicted"/>
<accession>A0A1N7MXY6</accession>
<dbReference type="AlphaFoldDB" id="A0A1N7MXY6"/>
<dbReference type="EMBL" id="FTOE01000007">
    <property type="protein sequence ID" value="SIS90977.1"/>
    <property type="molecule type" value="Genomic_DNA"/>
</dbReference>
<dbReference type="STRING" id="619304.SAMN05421760_107106"/>
<sequence length="75" mass="8440">MDYFTTKNLVEDHFIPAIVKSSSKKVMQYIPEDDPLENCRLVVLSKSGDVLLSEGVYANPDEGLKRIRSLIAKNV</sequence>
<keyword evidence="2" id="KW-1185">Reference proteome</keyword>
<organism evidence="1 2">
    <name type="scientific">Neptunomonas antarctica</name>
    <dbReference type="NCBI Taxonomy" id="619304"/>
    <lineage>
        <taxon>Bacteria</taxon>
        <taxon>Pseudomonadati</taxon>
        <taxon>Pseudomonadota</taxon>
        <taxon>Gammaproteobacteria</taxon>
        <taxon>Oceanospirillales</taxon>
        <taxon>Oceanospirillaceae</taxon>
        <taxon>Neptunomonas</taxon>
    </lineage>
</organism>
<name>A0A1N7MXY6_9GAMM</name>
<dbReference type="Proteomes" id="UP000185999">
    <property type="component" value="Unassembled WGS sequence"/>
</dbReference>